<comment type="subunit">
    <text evidence="4">Heterotetramer of 2 PyrK and 2 PyrD type B subunits.</text>
</comment>
<dbReference type="InterPro" id="IPR013785">
    <property type="entry name" value="Aldolase_TIM"/>
</dbReference>
<dbReference type="Pfam" id="PF14697">
    <property type="entry name" value="Fer4_21"/>
    <property type="match status" value="1"/>
</dbReference>
<reference evidence="14 15" key="1">
    <citation type="submission" date="2019-10" db="EMBL/GenBank/DDBJ databases">
        <title>Isolation and characterization of Methanoculleus sp. Wushi-C6 from a hot spring well.</title>
        <authorList>
            <person name="Chen S.-C."/>
            <person name="Lan Z.-H."/>
            <person name="You Y.-T."/>
            <person name="Lai M.-C."/>
        </authorList>
    </citation>
    <scope>NUCLEOTIDE SEQUENCE [LARGE SCALE GENOMIC DNA]</scope>
    <source>
        <strain evidence="14 15">Wushi-C6</strain>
    </source>
</reference>
<evidence type="ECO:0000313" key="15">
    <source>
        <dbReference type="Proteomes" id="UP001281203"/>
    </source>
</evidence>
<evidence type="ECO:0000256" key="11">
    <source>
        <dbReference type="ARBA" id="ARBA00032722"/>
    </source>
</evidence>
<dbReference type="PROSITE" id="PS00198">
    <property type="entry name" value="4FE4S_FER_1"/>
    <property type="match status" value="1"/>
</dbReference>
<dbReference type="EMBL" id="WBKO01000002">
    <property type="protein sequence ID" value="MDV2482374.1"/>
    <property type="molecule type" value="Genomic_DNA"/>
</dbReference>
<dbReference type="SUPFAM" id="SSF54862">
    <property type="entry name" value="4Fe-4S ferredoxins"/>
    <property type="match status" value="1"/>
</dbReference>
<dbReference type="Pfam" id="PF01180">
    <property type="entry name" value="DHO_dh"/>
    <property type="match status" value="1"/>
</dbReference>
<keyword evidence="15" id="KW-1185">Reference proteome</keyword>
<evidence type="ECO:0000259" key="13">
    <source>
        <dbReference type="PROSITE" id="PS51379"/>
    </source>
</evidence>
<dbReference type="PANTHER" id="PTHR43073:SF2">
    <property type="entry name" value="DIHYDROPYRIMIDINE DEHYDROGENASE [NADP(+)]"/>
    <property type="match status" value="1"/>
</dbReference>
<dbReference type="EC" id="1.3.1.14" evidence="5"/>
<evidence type="ECO:0000256" key="9">
    <source>
        <dbReference type="ARBA" id="ARBA00030119"/>
    </source>
</evidence>
<proteinExistence type="inferred from homology"/>
<evidence type="ECO:0000256" key="7">
    <source>
        <dbReference type="ARBA" id="ARBA00023002"/>
    </source>
</evidence>
<accession>A0ABU3X2T5</accession>
<comment type="similarity">
    <text evidence="3">Belongs to the dihydropyrimidine dehydrogenase family.</text>
</comment>
<dbReference type="PROSITE" id="PS51379">
    <property type="entry name" value="4FE4S_FER_2"/>
    <property type="match status" value="2"/>
</dbReference>
<dbReference type="InterPro" id="IPR005720">
    <property type="entry name" value="Dihydroorotate_DH_cat"/>
</dbReference>
<keyword evidence="7 14" id="KW-0560">Oxidoreductase</keyword>
<evidence type="ECO:0000256" key="3">
    <source>
        <dbReference type="ARBA" id="ARBA00010804"/>
    </source>
</evidence>
<dbReference type="Proteomes" id="UP001281203">
    <property type="component" value="Unassembled WGS sequence"/>
</dbReference>
<evidence type="ECO:0000256" key="8">
    <source>
        <dbReference type="ARBA" id="ARBA00029718"/>
    </source>
</evidence>
<evidence type="ECO:0000256" key="4">
    <source>
        <dbReference type="ARBA" id="ARBA00011669"/>
    </source>
</evidence>
<feature type="domain" description="4Fe-4S ferredoxin-type" evidence="13">
    <location>
        <begin position="337"/>
        <end position="366"/>
    </location>
</feature>
<dbReference type="SUPFAM" id="SSF51395">
    <property type="entry name" value="FMN-linked oxidoreductases"/>
    <property type="match status" value="1"/>
</dbReference>
<name>A0ABU3X2T5_9EURY</name>
<comment type="caution">
    <text evidence="14">The sequence shown here is derived from an EMBL/GenBank/DDBJ whole genome shotgun (WGS) entry which is preliminary data.</text>
</comment>
<organism evidence="14 15">
    <name type="scientific">Methanoculleus caldifontis</name>
    <dbReference type="NCBI Taxonomy" id="2651577"/>
    <lineage>
        <taxon>Archaea</taxon>
        <taxon>Methanobacteriati</taxon>
        <taxon>Methanobacteriota</taxon>
        <taxon>Stenosarchaea group</taxon>
        <taxon>Methanomicrobia</taxon>
        <taxon>Methanomicrobiales</taxon>
        <taxon>Methanomicrobiaceae</taxon>
        <taxon>Methanoculleus</taxon>
    </lineage>
</organism>
<dbReference type="InterPro" id="IPR017896">
    <property type="entry name" value="4Fe4S_Fe-S-bd"/>
</dbReference>
<dbReference type="NCBIfam" id="NF006183">
    <property type="entry name" value="PRK08318.1"/>
    <property type="match status" value="1"/>
</dbReference>
<dbReference type="RefSeq" id="WP_317065437.1">
    <property type="nucleotide sequence ID" value="NZ_WBKO01000002.1"/>
</dbReference>
<dbReference type="Gene3D" id="3.30.70.20">
    <property type="match status" value="1"/>
</dbReference>
<sequence length="399" mass="41774">MSDPSLETTVGPLALKNPFLLASGPPTASGEQIRHAFRLGWAGAVAKTITPDTMEIQDVSPRFAAWKDEKAELLGFENIELLSRKDEAYWTAEIAAIKRDYPDRVLIASIMASSEPGEWQDLARTVQDAGADAIELNVSCPHGMPERGVGAAIGQHPDLVGGVTRAVRKVAAVPLIVKLTPNVTDILPAAEAAVQARADILSAINTVQCLMGIDLETLEPRPSVAGSSTYGGYSGPAVKPIGLKVVSQIARELQVPLMGIGGISRWQDAAEYIAAGASAVQVCTAVMWEGAGIVRGMNAGLSGYLAGKGFSGVGALRGRALPRIGTHAALSREDRRFAARESPERCTSCGRCVTACRDGGYHAISIAGGEVTIERERCDGCGLCSYVCPGGVIVMLPGA</sequence>
<comment type="catalytic activity">
    <reaction evidence="12">
        <text>(S)-dihydroorotate + NAD(+) = orotate + NADH + H(+)</text>
        <dbReference type="Rhea" id="RHEA:13513"/>
        <dbReference type="ChEBI" id="CHEBI:15378"/>
        <dbReference type="ChEBI" id="CHEBI:30839"/>
        <dbReference type="ChEBI" id="CHEBI:30864"/>
        <dbReference type="ChEBI" id="CHEBI:57540"/>
        <dbReference type="ChEBI" id="CHEBI:57945"/>
        <dbReference type="EC" id="1.3.1.14"/>
    </reaction>
</comment>
<evidence type="ECO:0000256" key="10">
    <source>
        <dbReference type="ARBA" id="ARBA00032046"/>
    </source>
</evidence>
<dbReference type="InterPro" id="IPR017900">
    <property type="entry name" value="4Fe4S_Fe_S_CS"/>
</dbReference>
<dbReference type="PANTHER" id="PTHR43073">
    <property type="entry name" value="DIHYDROPYRIMIDINE DEHYDROGENASE [NADP(+)]"/>
    <property type="match status" value="1"/>
</dbReference>
<feature type="domain" description="4Fe-4S ferredoxin-type" evidence="13">
    <location>
        <begin position="369"/>
        <end position="398"/>
    </location>
</feature>
<protein>
    <recommendedName>
        <fullName evidence="6">Dihydroorotate dehydrogenase B (NAD(+)), catalytic subunit</fullName>
        <ecNumber evidence="5">1.3.1.14</ecNumber>
    </recommendedName>
    <alternativeName>
        <fullName evidence="8">Dihydroorotate oxidase B</fullName>
    </alternativeName>
    <alternativeName>
        <fullName evidence="11">Dihydrothymine dehydrogenase</fullName>
    </alternativeName>
    <alternativeName>
        <fullName evidence="9">Dihydrouracil dehydrogenase</fullName>
    </alternativeName>
    <alternativeName>
        <fullName evidence="10">Orotate reductase (NADH)</fullName>
    </alternativeName>
</protein>
<gene>
    <name evidence="14" type="primary">preA</name>
    <name evidence="14" type="ORF">F8E02_10250</name>
</gene>
<comment type="pathway">
    <text evidence="2">Pyrimidine metabolism; UMP biosynthesis via de novo pathway; orotate from (S)-dihydroorotate (NAD(+) route): step 1/1.</text>
</comment>
<evidence type="ECO:0000256" key="5">
    <source>
        <dbReference type="ARBA" id="ARBA00012061"/>
    </source>
</evidence>
<dbReference type="Gene3D" id="3.20.20.70">
    <property type="entry name" value="Aldolase class I"/>
    <property type="match status" value="1"/>
</dbReference>
<evidence type="ECO:0000256" key="6">
    <source>
        <dbReference type="ARBA" id="ARBA00018101"/>
    </source>
</evidence>
<evidence type="ECO:0000256" key="12">
    <source>
        <dbReference type="ARBA" id="ARBA00048996"/>
    </source>
</evidence>
<evidence type="ECO:0000256" key="1">
    <source>
        <dbReference type="ARBA" id="ARBA00003616"/>
    </source>
</evidence>
<comment type="function">
    <text evidence="1">Catalyzes the conversion of dihydroorotate to orotate with NAD(+) as electron acceptor.</text>
</comment>
<evidence type="ECO:0000256" key="2">
    <source>
        <dbReference type="ARBA" id="ARBA00004715"/>
    </source>
</evidence>
<evidence type="ECO:0000313" key="14">
    <source>
        <dbReference type="EMBL" id="MDV2482374.1"/>
    </source>
</evidence>
<dbReference type="GO" id="GO:0016491">
    <property type="term" value="F:oxidoreductase activity"/>
    <property type="evidence" value="ECO:0007669"/>
    <property type="project" value="UniProtKB-KW"/>
</dbReference>